<gene>
    <name evidence="1" type="ORF">GCM10009037_26560</name>
</gene>
<organism evidence="1 2">
    <name type="scientific">Halarchaeum grantii</name>
    <dbReference type="NCBI Taxonomy" id="1193105"/>
    <lineage>
        <taxon>Archaea</taxon>
        <taxon>Methanobacteriati</taxon>
        <taxon>Methanobacteriota</taxon>
        <taxon>Stenosarchaea group</taxon>
        <taxon>Halobacteria</taxon>
        <taxon>Halobacteriales</taxon>
        <taxon>Halobacteriaceae</taxon>
    </lineage>
</organism>
<name>A0A830F5V6_9EURY</name>
<accession>A0A830F5V6</accession>
<dbReference type="EMBL" id="BMPF01000005">
    <property type="protein sequence ID" value="GGL41661.1"/>
    <property type="molecule type" value="Genomic_DNA"/>
</dbReference>
<evidence type="ECO:0000313" key="2">
    <source>
        <dbReference type="Proteomes" id="UP000628840"/>
    </source>
</evidence>
<reference evidence="1 2" key="1">
    <citation type="journal article" date="2019" name="Int. J. Syst. Evol. Microbiol.">
        <title>The Global Catalogue of Microorganisms (GCM) 10K type strain sequencing project: providing services to taxonomists for standard genome sequencing and annotation.</title>
        <authorList>
            <consortium name="The Broad Institute Genomics Platform"/>
            <consortium name="The Broad Institute Genome Sequencing Center for Infectious Disease"/>
            <person name="Wu L."/>
            <person name="Ma J."/>
        </authorList>
    </citation>
    <scope>NUCLEOTIDE SEQUENCE [LARGE SCALE GENOMIC DNA]</scope>
    <source>
        <strain evidence="1 2">JCM 19585</strain>
    </source>
</reference>
<dbReference type="AlphaFoldDB" id="A0A830F5V6"/>
<sequence length="80" mass="8860">MFRLIDVNISMTKKTIGQNTGHSGRVNLSGPELEKFEADVGDEIKVDIAESKDIARAIIQNSDHDEFVIVSKPTTEDQSE</sequence>
<keyword evidence="2" id="KW-1185">Reference proteome</keyword>
<protein>
    <submittedName>
        <fullName evidence="1">Uncharacterized protein</fullName>
    </submittedName>
</protein>
<evidence type="ECO:0000313" key="1">
    <source>
        <dbReference type="EMBL" id="GGL41661.1"/>
    </source>
</evidence>
<comment type="caution">
    <text evidence="1">The sequence shown here is derived from an EMBL/GenBank/DDBJ whole genome shotgun (WGS) entry which is preliminary data.</text>
</comment>
<proteinExistence type="predicted"/>
<dbReference type="Proteomes" id="UP000628840">
    <property type="component" value="Unassembled WGS sequence"/>
</dbReference>